<organism evidence="1">
    <name type="scientific">Arabidopsis thaliana</name>
    <name type="common">Mouse-ear cress</name>
    <dbReference type="NCBI Taxonomy" id="3702"/>
    <lineage>
        <taxon>Eukaryota</taxon>
        <taxon>Viridiplantae</taxon>
        <taxon>Streptophyta</taxon>
        <taxon>Embryophyta</taxon>
        <taxon>Tracheophyta</taxon>
        <taxon>Spermatophyta</taxon>
        <taxon>Magnoliopsida</taxon>
        <taxon>eudicotyledons</taxon>
        <taxon>Gunneridae</taxon>
        <taxon>Pentapetalae</taxon>
        <taxon>rosids</taxon>
        <taxon>malvids</taxon>
        <taxon>Brassicales</taxon>
        <taxon>Brassicaceae</taxon>
        <taxon>Camelineae</taxon>
        <taxon>Arabidopsis</taxon>
    </lineage>
</organism>
<dbReference type="AlphaFoldDB" id="Q56ZG0"/>
<reference evidence="1" key="1">
    <citation type="submission" date="2005-03" db="EMBL/GenBank/DDBJ databases">
        <title>Large-scale analysis of RIKEN Arabidopsis full-length (RAFL) cDNAs.</title>
        <authorList>
            <person name="Totoki Y."/>
            <person name="Seki M."/>
            <person name="Ishida J."/>
            <person name="Nakajima M."/>
            <person name="Enju A."/>
            <person name="Kamiya A."/>
            <person name="Narusaka M."/>
            <person name="Shin-i T."/>
            <person name="Nakagawa M."/>
            <person name="Sakamoto N."/>
            <person name="Oishi K."/>
            <person name="Kohara Y."/>
            <person name="Kobayashi M."/>
            <person name="Toyoda A."/>
            <person name="Sakaki Y."/>
            <person name="Sakurai T."/>
            <person name="Iida K."/>
            <person name="Akiyama K."/>
            <person name="Satou M."/>
            <person name="Toyoda T."/>
            <person name="Konagaya A."/>
            <person name="Carninci P."/>
            <person name="Kawai J."/>
            <person name="Hayashizaki Y."/>
            <person name="Shinozaki K."/>
        </authorList>
    </citation>
    <scope>NUCLEOTIDE SEQUENCE</scope>
</reference>
<dbReference type="EMBL" id="AK221005">
    <property type="protein sequence ID" value="BAD94664.1"/>
    <property type="molecule type" value="mRNA"/>
</dbReference>
<evidence type="ECO:0000313" key="1">
    <source>
        <dbReference type="EMBL" id="BAD94664.1"/>
    </source>
</evidence>
<accession>Q56ZG0</accession>
<protein>
    <submittedName>
        <fullName evidence="1">Uncharacterized protein</fullName>
    </submittedName>
</protein>
<name>Q56ZG0_ARATH</name>
<proteinExistence type="evidence at transcript level"/>
<sequence>MFVSFPHRSFINLQNFLMSVTCIFFCCLCLSLSGVPVCIARSHEPLS</sequence>